<evidence type="ECO:0000256" key="3">
    <source>
        <dbReference type="PIRSR" id="PIRSR016184-1"/>
    </source>
</evidence>
<sequence>MSDVQVVEVFKSKQGGGNPAPIAVAADGLSAEQMTAIARAYGHESGFAFTPQDQASHDYHFRFFVPLHEMSMCGHATIGTVWLLQQLGKLDRQQLSIQTQSGTVTAHIQGKPGDDAFIEISQPAGVVSKVEDAEIRARIIEAIGLQADDILDLPFLNAATSRIKTLVPVKTPALLDAAHPDSPRIKDLCEQIDSTGLYLFCPRPDIARQFDSRQFPKASGYPEDAATGIAATALAFGLLEYGMIEADEQPILVHQGRAMGRPSDIYVRLDLDAGSAQPVGCYVGGYSAFAAEQQPAGERHEH</sequence>
<keyword evidence="2" id="KW-0413">Isomerase</keyword>
<dbReference type="PANTHER" id="PTHR13774:SF39">
    <property type="entry name" value="BIOSYNTHESIS PROTEIN, PUTATIVE-RELATED"/>
    <property type="match status" value="1"/>
</dbReference>
<dbReference type="GO" id="GO:0005737">
    <property type="term" value="C:cytoplasm"/>
    <property type="evidence" value="ECO:0007669"/>
    <property type="project" value="TreeGrafter"/>
</dbReference>
<dbReference type="Proteomes" id="UP000582981">
    <property type="component" value="Unassembled WGS sequence"/>
</dbReference>
<dbReference type="SUPFAM" id="SSF54506">
    <property type="entry name" value="Diaminopimelate epimerase-like"/>
    <property type="match status" value="1"/>
</dbReference>
<dbReference type="NCBIfam" id="TIGR00654">
    <property type="entry name" value="PhzF_family"/>
    <property type="match status" value="1"/>
</dbReference>
<accession>A0A7Y7WBW4</accession>
<organism evidence="4 5">
    <name type="scientific">Pseudomonas gingeri</name>
    <dbReference type="NCBI Taxonomy" id="117681"/>
    <lineage>
        <taxon>Bacteria</taxon>
        <taxon>Pseudomonadati</taxon>
        <taxon>Pseudomonadota</taxon>
        <taxon>Gammaproteobacteria</taxon>
        <taxon>Pseudomonadales</taxon>
        <taxon>Pseudomonadaceae</taxon>
        <taxon>Pseudomonas</taxon>
    </lineage>
</organism>
<dbReference type="EMBL" id="JACAPU010000011">
    <property type="protein sequence ID" value="NWB46501.1"/>
    <property type="molecule type" value="Genomic_DNA"/>
</dbReference>
<dbReference type="Pfam" id="PF02567">
    <property type="entry name" value="PhzC-PhzF"/>
    <property type="match status" value="1"/>
</dbReference>
<dbReference type="RefSeq" id="WP_177143789.1">
    <property type="nucleotide sequence ID" value="NZ_JACAPU010000011.1"/>
</dbReference>
<reference evidence="4 5" key="1">
    <citation type="submission" date="2020-04" db="EMBL/GenBank/DDBJ databases">
        <title>Molecular characterization of pseudomonads from Agaricus bisporus reveal novel blotch 2 pathogens in Western Europe.</title>
        <authorList>
            <person name="Taparia T."/>
            <person name="Krijger M."/>
            <person name="Haynes E."/>
            <person name="Elpinstone J.G."/>
            <person name="Noble R."/>
            <person name="Van Der Wolf J."/>
        </authorList>
    </citation>
    <scope>NUCLEOTIDE SEQUENCE [LARGE SCALE GENOMIC DNA]</scope>
    <source>
        <strain evidence="4 5">F1001</strain>
    </source>
</reference>
<evidence type="ECO:0000256" key="2">
    <source>
        <dbReference type="ARBA" id="ARBA00023235"/>
    </source>
</evidence>
<comment type="similarity">
    <text evidence="1">Belongs to the PhzF family.</text>
</comment>
<dbReference type="AlphaFoldDB" id="A0A7Y7WBW4"/>
<protein>
    <submittedName>
        <fullName evidence="4">PhzF family phenazine biosynthesis protein</fullName>
    </submittedName>
</protein>
<feature type="active site" evidence="3">
    <location>
        <position position="44"/>
    </location>
</feature>
<gene>
    <name evidence="4" type="ORF">HX829_08340</name>
</gene>
<dbReference type="PIRSF" id="PIRSF016184">
    <property type="entry name" value="PhzC_PhzF"/>
    <property type="match status" value="1"/>
</dbReference>
<name>A0A7Y7WBW4_9PSED</name>
<dbReference type="Gene3D" id="3.10.310.10">
    <property type="entry name" value="Diaminopimelate Epimerase, Chain A, domain 1"/>
    <property type="match status" value="2"/>
</dbReference>
<proteinExistence type="inferred from homology"/>
<dbReference type="PANTHER" id="PTHR13774">
    <property type="entry name" value="PHENAZINE BIOSYNTHESIS PROTEIN"/>
    <property type="match status" value="1"/>
</dbReference>
<comment type="caution">
    <text evidence="4">The sequence shown here is derived from an EMBL/GenBank/DDBJ whole genome shotgun (WGS) entry which is preliminary data.</text>
</comment>
<evidence type="ECO:0000313" key="5">
    <source>
        <dbReference type="Proteomes" id="UP000582981"/>
    </source>
</evidence>
<dbReference type="GO" id="GO:0016853">
    <property type="term" value="F:isomerase activity"/>
    <property type="evidence" value="ECO:0007669"/>
    <property type="project" value="UniProtKB-KW"/>
</dbReference>
<evidence type="ECO:0000256" key="1">
    <source>
        <dbReference type="ARBA" id="ARBA00008270"/>
    </source>
</evidence>
<evidence type="ECO:0000313" key="4">
    <source>
        <dbReference type="EMBL" id="NWB46501.1"/>
    </source>
</evidence>
<dbReference type="InterPro" id="IPR003719">
    <property type="entry name" value="Phenazine_PhzF-like"/>
</dbReference>